<evidence type="ECO:0000313" key="5">
    <source>
        <dbReference type="EnsemblMetazoa" id="ADIR010270-PA"/>
    </source>
</evidence>
<feature type="region of interest" description="Disordered" evidence="3">
    <location>
        <begin position="1227"/>
        <end position="1258"/>
    </location>
</feature>
<keyword evidence="6" id="KW-1185">Reference proteome</keyword>
<dbReference type="PANTHER" id="PTHR10127:SF883">
    <property type="entry name" value="ZINC METALLOPROTEINASE NAS-8"/>
    <property type="match status" value="1"/>
</dbReference>
<feature type="binding site" evidence="1">
    <location>
        <position position="1453"/>
    </location>
    <ligand>
        <name>Zn(2+)</name>
        <dbReference type="ChEBI" id="CHEBI:29105"/>
        <note>catalytic</note>
    </ligand>
</feature>
<feature type="binding site" evidence="1">
    <location>
        <position position="1001"/>
    </location>
    <ligand>
        <name>Zn(2+)</name>
        <dbReference type="ChEBI" id="CHEBI:29105"/>
        <note>catalytic</note>
    </ligand>
</feature>
<dbReference type="PANTHER" id="PTHR10127">
    <property type="entry name" value="DISCOIDIN, CUB, EGF, LAMININ , AND ZINC METALLOPROTEASE DOMAIN CONTAINING"/>
    <property type="match status" value="1"/>
</dbReference>
<feature type="binding site" evidence="1">
    <location>
        <position position="995"/>
    </location>
    <ligand>
        <name>Zn(2+)</name>
        <dbReference type="ChEBI" id="CHEBI:29105"/>
        <note>catalytic</note>
    </ligand>
</feature>
<feature type="binding site" evidence="1">
    <location>
        <position position="1457"/>
    </location>
    <ligand>
        <name>Zn(2+)</name>
        <dbReference type="ChEBI" id="CHEBI:29105"/>
        <note>catalytic</note>
    </ligand>
</feature>
<evidence type="ECO:0000256" key="2">
    <source>
        <dbReference type="RuleBase" id="RU361183"/>
    </source>
</evidence>
<keyword evidence="2" id="KW-0732">Signal</keyword>
<feature type="binding site" evidence="1">
    <location>
        <position position="503"/>
    </location>
    <ligand>
        <name>Zn(2+)</name>
        <dbReference type="ChEBI" id="CHEBI:29105"/>
        <note>catalytic</note>
    </ligand>
</feature>
<proteinExistence type="predicted"/>
<keyword evidence="1 2" id="KW-0479">Metal-binding</keyword>
<feature type="domain" description="Peptidase M12A" evidence="4">
    <location>
        <begin position="894"/>
        <end position="1100"/>
    </location>
</feature>
<feature type="domain" description="Peptidase M12A" evidence="4">
    <location>
        <begin position="1356"/>
        <end position="1562"/>
    </location>
</feature>
<dbReference type="STRING" id="7168.A0A182NRI0"/>
<keyword evidence="1" id="KW-1015">Disulfide bond</keyword>
<dbReference type="InterPro" id="IPR006026">
    <property type="entry name" value="Peptidase_Metallo"/>
</dbReference>
<feature type="region of interest" description="Disordered" evidence="3">
    <location>
        <begin position="618"/>
        <end position="810"/>
    </location>
</feature>
<evidence type="ECO:0000259" key="4">
    <source>
        <dbReference type="PROSITE" id="PS51864"/>
    </source>
</evidence>
<comment type="caution">
    <text evidence="1">Lacks conserved residue(s) required for the propagation of feature annotation.</text>
</comment>
<dbReference type="FunFam" id="3.40.390.10:FF:000075">
    <property type="entry name" value="Metalloendopeptidase"/>
    <property type="match status" value="4"/>
</dbReference>
<evidence type="ECO:0000313" key="6">
    <source>
        <dbReference type="Proteomes" id="UP000075884"/>
    </source>
</evidence>
<feature type="chain" id="PRO_5007950964" description="Metalloendopeptidase" evidence="2">
    <location>
        <begin position="27"/>
        <end position="1676"/>
    </location>
</feature>
<feature type="binding site" evidence="1">
    <location>
        <position position="513"/>
    </location>
    <ligand>
        <name>Zn(2+)</name>
        <dbReference type="ChEBI" id="CHEBI:29105"/>
        <note>catalytic</note>
    </ligand>
</feature>
<evidence type="ECO:0000256" key="1">
    <source>
        <dbReference type="PROSITE-ProRule" id="PRU01211"/>
    </source>
</evidence>
<dbReference type="PROSITE" id="PS51864">
    <property type="entry name" value="ASTACIN"/>
    <property type="match status" value="4"/>
</dbReference>
<feature type="binding site" evidence="1">
    <location>
        <position position="507"/>
    </location>
    <ligand>
        <name>Zn(2+)</name>
        <dbReference type="ChEBI" id="CHEBI:29105"/>
        <note>catalytic</note>
    </ligand>
</feature>
<feature type="region of interest" description="Disordered" evidence="3">
    <location>
        <begin position="1569"/>
        <end position="1633"/>
    </location>
</feature>
<protein>
    <recommendedName>
        <fullName evidence="2">Metalloendopeptidase</fullName>
        <ecNumber evidence="2">3.4.24.-</ecNumber>
    </recommendedName>
</protein>
<keyword evidence="1 2" id="KW-0378">Hydrolase</keyword>
<dbReference type="SUPFAM" id="SSF55486">
    <property type="entry name" value="Metalloproteases ('zincins'), catalytic domain"/>
    <property type="match status" value="4"/>
</dbReference>
<keyword evidence="1 2" id="KW-0862">Zinc</keyword>
<dbReference type="VEuPathDB" id="VectorBase:ADIR010270"/>
<dbReference type="Pfam" id="PF01400">
    <property type="entry name" value="Astacin"/>
    <property type="match status" value="4"/>
</dbReference>
<feature type="active site" evidence="1">
    <location>
        <position position="504"/>
    </location>
</feature>
<keyword evidence="1 2" id="KW-0482">Metalloprotease</keyword>
<feature type="disulfide bond" evidence="1">
    <location>
        <begin position="1423"/>
        <end position="1445"/>
    </location>
</feature>
<dbReference type="EC" id="3.4.24.-" evidence="2"/>
<comment type="cofactor">
    <cofactor evidence="1 2">
        <name>Zn(2+)</name>
        <dbReference type="ChEBI" id="CHEBI:29105"/>
    </cofactor>
    <text evidence="1 2">Binds 1 zinc ion per subunit.</text>
</comment>
<feature type="disulfide bond" evidence="1">
    <location>
        <begin position="150"/>
        <end position="172"/>
    </location>
</feature>
<dbReference type="GO" id="GO:0006508">
    <property type="term" value="P:proteolysis"/>
    <property type="evidence" value="ECO:0007669"/>
    <property type="project" value="UniProtKB-KW"/>
</dbReference>
<feature type="active site" evidence="1">
    <location>
        <position position="1454"/>
    </location>
</feature>
<feature type="disulfide bond" evidence="1">
    <location>
        <begin position="473"/>
        <end position="495"/>
    </location>
</feature>
<feature type="binding site" evidence="1">
    <location>
        <position position="1463"/>
    </location>
    <ligand>
        <name>Zn(2+)</name>
        <dbReference type="ChEBI" id="CHEBI:29105"/>
        <note>catalytic</note>
    </ligand>
</feature>
<feature type="binding site" evidence="1">
    <location>
        <position position="991"/>
    </location>
    <ligand>
        <name>Zn(2+)</name>
        <dbReference type="ChEBI" id="CHEBI:29105"/>
        <note>catalytic</note>
    </ligand>
</feature>
<feature type="domain" description="Peptidase M12A" evidence="4">
    <location>
        <begin position="83"/>
        <end position="289"/>
    </location>
</feature>
<feature type="domain" description="Peptidase M12A" evidence="4">
    <location>
        <begin position="406"/>
        <end position="612"/>
    </location>
</feature>
<dbReference type="Gene3D" id="3.40.390.10">
    <property type="entry name" value="Collagenase (Catalytic Domain)"/>
    <property type="match status" value="4"/>
</dbReference>
<reference evidence="6" key="1">
    <citation type="submission" date="2013-03" db="EMBL/GenBank/DDBJ databases">
        <title>The Genome Sequence of Anopheles dirus WRAIR2.</title>
        <authorList>
            <consortium name="The Broad Institute Genomics Platform"/>
            <person name="Neafsey D.E."/>
            <person name="Walton C."/>
            <person name="Walker B."/>
            <person name="Young S.K."/>
            <person name="Zeng Q."/>
            <person name="Gargeya S."/>
            <person name="Fitzgerald M."/>
            <person name="Haas B."/>
            <person name="Abouelleil A."/>
            <person name="Allen A.W."/>
            <person name="Alvarado L."/>
            <person name="Arachchi H.M."/>
            <person name="Berlin A.M."/>
            <person name="Chapman S.B."/>
            <person name="Gainer-Dewar J."/>
            <person name="Goldberg J."/>
            <person name="Griggs A."/>
            <person name="Gujja S."/>
            <person name="Hansen M."/>
            <person name="Howarth C."/>
            <person name="Imamovic A."/>
            <person name="Ireland A."/>
            <person name="Larimer J."/>
            <person name="McCowan C."/>
            <person name="Murphy C."/>
            <person name="Pearson M."/>
            <person name="Poon T.W."/>
            <person name="Priest M."/>
            <person name="Roberts A."/>
            <person name="Saif S."/>
            <person name="Shea T."/>
            <person name="Sisk P."/>
            <person name="Sykes S."/>
            <person name="Wortman J."/>
            <person name="Nusbaum C."/>
            <person name="Birren B."/>
        </authorList>
    </citation>
    <scope>NUCLEOTIDE SEQUENCE [LARGE SCALE GENOMIC DNA]</scope>
    <source>
        <strain evidence="6">WRAIR2</strain>
    </source>
</reference>
<feature type="region of interest" description="Disordered" evidence="3">
    <location>
        <begin position="1110"/>
        <end position="1186"/>
    </location>
</feature>
<dbReference type="PRINTS" id="PR00480">
    <property type="entry name" value="ASTACIN"/>
</dbReference>
<dbReference type="GO" id="GO:0008270">
    <property type="term" value="F:zinc ion binding"/>
    <property type="evidence" value="ECO:0007669"/>
    <property type="project" value="UniProtKB-UniRule"/>
</dbReference>
<name>A0A182NRI0_9DIPT</name>
<keyword evidence="1 2" id="KW-0645">Protease</keyword>
<dbReference type="InterPro" id="IPR001506">
    <property type="entry name" value="Peptidase_M12A"/>
</dbReference>
<feature type="active site" evidence="1">
    <location>
        <position position="181"/>
    </location>
</feature>
<dbReference type="EnsemblMetazoa" id="ADIR010270-RA">
    <property type="protein sequence ID" value="ADIR010270-PA"/>
    <property type="gene ID" value="ADIR010270"/>
</dbReference>
<dbReference type="InterPro" id="IPR034035">
    <property type="entry name" value="Astacin-like_dom"/>
</dbReference>
<accession>A0A182NRI0</accession>
<dbReference type="InterPro" id="IPR024079">
    <property type="entry name" value="MetalloPept_cat_dom_sf"/>
</dbReference>
<dbReference type="GO" id="GO:0004222">
    <property type="term" value="F:metalloendopeptidase activity"/>
    <property type="evidence" value="ECO:0007669"/>
    <property type="project" value="UniProtKB-UniRule"/>
</dbReference>
<feature type="active site" evidence="1">
    <location>
        <position position="992"/>
    </location>
</feature>
<dbReference type="CDD" id="cd04280">
    <property type="entry name" value="ZnMc_astacin_like"/>
    <property type="match status" value="4"/>
</dbReference>
<organism evidence="5 6">
    <name type="scientific">Anopheles dirus</name>
    <dbReference type="NCBI Taxonomy" id="7168"/>
    <lineage>
        <taxon>Eukaryota</taxon>
        <taxon>Metazoa</taxon>
        <taxon>Ecdysozoa</taxon>
        <taxon>Arthropoda</taxon>
        <taxon>Hexapoda</taxon>
        <taxon>Insecta</taxon>
        <taxon>Pterygota</taxon>
        <taxon>Neoptera</taxon>
        <taxon>Endopterygota</taxon>
        <taxon>Diptera</taxon>
        <taxon>Nematocera</taxon>
        <taxon>Culicoidea</taxon>
        <taxon>Culicidae</taxon>
        <taxon>Anophelinae</taxon>
        <taxon>Anopheles</taxon>
    </lineage>
</organism>
<feature type="disulfide bond" evidence="1">
    <location>
        <begin position="961"/>
        <end position="983"/>
    </location>
</feature>
<sequence length="1676" mass="183884">MACGRGSLFAIGTLLLACSLLEWTEARSAKTPSLDVGRKLREYKTRVSAMPKGHVQRHKRPFEFGAGVYKEFDIMERAPRQRNGVALTAFPNARWPNAVIPYVISGTFTAAQVSTIQSGMAHIAANTCVRFVQRTSEALYVTIGNGESGCWSYVGRSSRNTENQVNLQSPECVDIGTVVHELMHTIGFYHEFTRPDRDSYVSIDRTALAPEYQTDTFYNDNYAKMAASDVVLYGRPYDYGSVMHYSKYAAAASNSKPVMNNLQPWTGDFGNENGLSPSDIIDINYMYCNTSNNNNDYYNHQTRDNYYDYFHHHTRPDHHTFSSLSNPISRSYRYLHHASPGNLLEKIESRAVMEPSLEVGRRLREHSERMSSNPRSVNQRVPMPYEFGAGIYREFDIMERAPRGRNGISESAVPTARWPNAQVPYVISGTFTAAEVSTIQSGMAHIAANTCVRFVQRTTEVLYVTIGNGATGCWSYVGRNSRNTENQVNLQTPSCVTIGTVVHELMHAIGFYHEFTRPDRDSYVSIDRTALAPEYQTDTFYTNNFAKMADKDVVLYGRPYDYGSVMHYSKYAAAASRTKPVMNNLQPWVGDFGNTNGLSSNDIIDINYMYCNSTTTTTPATTSTTTTTPTTTTTTTTKPTTTTTTTTTVTTTTTTTKPTTTSTTTLPTTTTTTTKPTTTTTTTIPTTTTTTTKPTTTTTTTKPTTTTTTTIPTTTTTTTKPTTTTTTTKPTTTTTTTIPTTTTTTTKPTTTTTTTKPTTTTTTTKPTTTTTTTSPTTTTTTTKPTTTTTTTKSTTTTTTTSTTSTSTRIPTSTTIRTFPTLFPNGNGILNWLEWTEARGVMVPSLEVGQRLREHSARLSSNPRSVDQRVPMPYEFGAGIYREFDIMERAPRGRNGISESASPNARWPYAMVPYVIAGTFTAAEVSTIQSGMDHIGNNTCVRFVRRTTEALYVTISNGETGCWSYVGRSTRNTENQVNLQTPSCVTIGTVVHELMHAIGFYHEFTRPDRDSYVSIDRTALAPEYQTDTFYTNNFAKMADKNVVLYGRPYDYGSVMHYSKYAAAASRAKPVMNNLKPWEGDFGNRNGLSTNDIVDIDYMYCSSTTVTIPPTSTTAPTTTTTTTTKPTTTTSTTTTVTTTTTKPTTTTTTTKPTTTTLTTIPTTTTTTKPTTTTTTTIPTTTTTTTKPTATTTTTKAATTTAITKPTTTTTPVQPTTTTTTSNAATTTTTTIPTTTTTTTKPTTTTSTTQPTTSTNPTTATISTSTTFTPIRFQTIMACGTKCFFIIGALLLGCSWLEWTEARGVMVPSLEVGRRLREHSERMSSNPRSVNQRVPMPYEFGAGIYREFDIMERAPRGRNGISESAVPTIRWPNAQVPYVISGTFTAAEVSTIQSAMDHIAANTCVRFVQRTTEALYVTIGNGETGCWSYVGRNSRNTENQVNLQTPSCITVGIVVHELMHAIGFYHEFTRPDRDSYVSIDLSALAPQHQTDTFYSSNFAKMADNDVVLYGRPYDYGSVMHYSKYAAAASKDKPVMNNLQPWEGDFGNKTGLSSNDIIDINYMYCNSTTTTTAATTSSTTTKPTTTTTTSTPTTTTTTTKTMSTSTTTSETMTTTSTTKHTTTTTTTSTTSTSTRIPTSTTIRTFPTLFPNGNGILKSLIGIAFELQEIIRKLFNFAVRI</sequence>
<feature type="binding site" evidence="1">
    <location>
        <position position="180"/>
    </location>
    <ligand>
        <name>Zn(2+)</name>
        <dbReference type="ChEBI" id="CHEBI:29105"/>
        <note>catalytic</note>
    </ligand>
</feature>
<evidence type="ECO:0000256" key="3">
    <source>
        <dbReference type="SAM" id="MobiDB-lite"/>
    </source>
</evidence>
<feature type="binding site" evidence="1">
    <location>
        <position position="184"/>
    </location>
    <ligand>
        <name>Zn(2+)</name>
        <dbReference type="ChEBI" id="CHEBI:29105"/>
        <note>catalytic</note>
    </ligand>
</feature>
<reference evidence="5" key="2">
    <citation type="submission" date="2020-05" db="UniProtKB">
        <authorList>
            <consortium name="EnsemblMetazoa"/>
        </authorList>
    </citation>
    <scope>IDENTIFICATION</scope>
    <source>
        <strain evidence="5">WRAIR2</strain>
    </source>
</reference>
<dbReference type="Proteomes" id="UP000075884">
    <property type="component" value="Unassembled WGS sequence"/>
</dbReference>
<feature type="binding site" evidence="1">
    <location>
        <position position="190"/>
    </location>
    <ligand>
        <name>Zn(2+)</name>
        <dbReference type="ChEBI" id="CHEBI:29105"/>
        <note>catalytic</note>
    </ligand>
</feature>
<feature type="signal peptide" evidence="2">
    <location>
        <begin position="1"/>
        <end position="26"/>
    </location>
</feature>
<dbReference type="PROSITE" id="PS51257">
    <property type="entry name" value="PROKAR_LIPOPROTEIN"/>
    <property type="match status" value="1"/>
</dbReference>
<dbReference type="SMART" id="SM00235">
    <property type="entry name" value="ZnMc"/>
    <property type="match status" value="4"/>
</dbReference>